<dbReference type="PANTHER" id="PTHR34821:SF2">
    <property type="entry name" value="INNER MEMBRANE PROTEIN YDCZ"/>
    <property type="match status" value="1"/>
</dbReference>
<proteinExistence type="predicted"/>
<evidence type="ECO:0000256" key="1">
    <source>
        <dbReference type="SAM" id="Phobius"/>
    </source>
</evidence>
<dbReference type="Pfam" id="PF04657">
    <property type="entry name" value="DMT_YdcZ"/>
    <property type="match status" value="1"/>
</dbReference>
<dbReference type="PANTHER" id="PTHR34821">
    <property type="entry name" value="INNER MEMBRANE PROTEIN YDCZ"/>
    <property type="match status" value="1"/>
</dbReference>
<dbReference type="InterPro" id="IPR006750">
    <property type="entry name" value="YdcZ"/>
</dbReference>
<dbReference type="RefSeq" id="WP_068710259.1">
    <property type="nucleotide sequence ID" value="NZ_BAAAXQ010000044.1"/>
</dbReference>
<organism evidence="2 3">
    <name type="scientific">Tetragenococcus solitarius</name>
    <dbReference type="NCBI Taxonomy" id="71453"/>
    <lineage>
        <taxon>Bacteria</taxon>
        <taxon>Bacillati</taxon>
        <taxon>Bacillota</taxon>
        <taxon>Bacilli</taxon>
        <taxon>Lactobacillales</taxon>
        <taxon>Enterococcaceae</taxon>
        <taxon>Tetragenococcus</taxon>
    </lineage>
</organism>
<comment type="caution">
    <text evidence="2">The sequence shown here is derived from an EMBL/GenBank/DDBJ whole genome shotgun (WGS) entry which is preliminary data.</text>
</comment>
<accession>A0ABN3Y644</accession>
<evidence type="ECO:0000313" key="3">
    <source>
        <dbReference type="Proteomes" id="UP001501577"/>
    </source>
</evidence>
<gene>
    <name evidence="2" type="ORF">GCM10019998_14150</name>
</gene>
<sequence>MELFALTMIALLAGFCQPIQGGVNARLGQASNSSFFSGAISNFIGAIIMFIIAFFFSKELPSLPKFLENPWWIWTGGLFSVVIIVSTLVLPSKMSYMAFFSTFMTGQIVMAMLIDRFALFGGHTVAISPSRVIGLICLVVGVYLSGK</sequence>
<keyword evidence="1" id="KW-0472">Membrane</keyword>
<protein>
    <submittedName>
        <fullName evidence="2">DMT family transporter</fullName>
    </submittedName>
</protein>
<keyword evidence="1" id="KW-0812">Transmembrane</keyword>
<keyword evidence="1" id="KW-1133">Transmembrane helix</keyword>
<evidence type="ECO:0000313" key="2">
    <source>
        <dbReference type="EMBL" id="GAA3018827.1"/>
    </source>
</evidence>
<feature type="transmembrane region" description="Helical" evidence="1">
    <location>
        <begin position="35"/>
        <end position="57"/>
    </location>
</feature>
<feature type="transmembrane region" description="Helical" evidence="1">
    <location>
        <begin position="96"/>
        <end position="114"/>
    </location>
</feature>
<feature type="transmembrane region" description="Helical" evidence="1">
    <location>
        <begin position="126"/>
        <end position="144"/>
    </location>
</feature>
<feature type="transmembrane region" description="Helical" evidence="1">
    <location>
        <begin position="69"/>
        <end position="90"/>
    </location>
</feature>
<reference evidence="2 3" key="1">
    <citation type="journal article" date="2019" name="Int. J. Syst. Evol. Microbiol.">
        <title>The Global Catalogue of Microorganisms (GCM) 10K type strain sequencing project: providing services to taxonomists for standard genome sequencing and annotation.</title>
        <authorList>
            <consortium name="The Broad Institute Genomics Platform"/>
            <consortium name="The Broad Institute Genome Sequencing Center for Infectious Disease"/>
            <person name="Wu L."/>
            <person name="Ma J."/>
        </authorList>
    </citation>
    <scope>NUCLEOTIDE SEQUENCE [LARGE SCALE GENOMIC DNA]</scope>
    <source>
        <strain evidence="2 3">JCM 8736</strain>
    </source>
</reference>
<name>A0ABN3Y644_9ENTE</name>
<keyword evidence="3" id="KW-1185">Reference proteome</keyword>
<dbReference type="Proteomes" id="UP001501577">
    <property type="component" value="Unassembled WGS sequence"/>
</dbReference>
<dbReference type="EMBL" id="BAAAXQ010000044">
    <property type="protein sequence ID" value="GAA3018827.1"/>
    <property type="molecule type" value="Genomic_DNA"/>
</dbReference>